<dbReference type="InterPro" id="IPR013087">
    <property type="entry name" value="Znf_C2H2_type"/>
</dbReference>
<dbReference type="InterPro" id="IPR036236">
    <property type="entry name" value="Znf_C2H2_sf"/>
</dbReference>
<evidence type="ECO:0000256" key="6">
    <source>
        <dbReference type="ARBA" id="ARBA00022833"/>
    </source>
</evidence>
<dbReference type="Gene3D" id="3.30.160.60">
    <property type="entry name" value="Classic Zinc Finger"/>
    <property type="match status" value="3"/>
</dbReference>
<dbReference type="GO" id="GO:0005634">
    <property type="term" value="C:nucleus"/>
    <property type="evidence" value="ECO:0007669"/>
    <property type="project" value="UniProtKB-SubCell"/>
</dbReference>
<reference evidence="10" key="2">
    <citation type="submission" date="2025-09" db="UniProtKB">
        <authorList>
            <consortium name="Ensembl"/>
        </authorList>
    </citation>
    <scope>IDENTIFICATION</scope>
</reference>
<dbReference type="GeneTree" id="ENSGT00940000159218"/>
<dbReference type="SMART" id="SM00355">
    <property type="entry name" value="ZnF_C2H2"/>
    <property type="match status" value="3"/>
</dbReference>
<dbReference type="Pfam" id="PF00096">
    <property type="entry name" value="zf-C2H2"/>
    <property type="match status" value="3"/>
</dbReference>
<feature type="domain" description="C2H2-type" evidence="9">
    <location>
        <begin position="43"/>
        <end position="73"/>
    </location>
</feature>
<dbReference type="STRING" id="32473.ENSXCOP00000026005"/>
<keyword evidence="6" id="KW-0862">Zinc</keyword>
<dbReference type="GO" id="GO:0008270">
    <property type="term" value="F:zinc ion binding"/>
    <property type="evidence" value="ECO:0007669"/>
    <property type="project" value="UniProtKB-KW"/>
</dbReference>
<dbReference type="SUPFAM" id="SSF57667">
    <property type="entry name" value="beta-beta-alpha zinc fingers"/>
    <property type="match status" value="2"/>
</dbReference>
<organism evidence="10 11">
    <name type="scientific">Xiphophorus couchianus</name>
    <name type="common">Monterrey platyfish</name>
    <dbReference type="NCBI Taxonomy" id="32473"/>
    <lineage>
        <taxon>Eukaryota</taxon>
        <taxon>Metazoa</taxon>
        <taxon>Chordata</taxon>
        <taxon>Craniata</taxon>
        <taxon>Vertebrata</taxon>
        <taxon>Euteleostomi</taxon>
        <taxon>Actinopterygii</taxon>
        <taxon>Neopterygii</taxon>
        <taxon>Teleostei</taxon>
        <taxon>Neoteleostei</taxon>
        <taxon>Acanthomorphata</taxon>
        <taxon>Ovalentaria</taxon>
        <taxon>Atherinomorphae</taxon>
        <taxon>Cyprinodontiformes</taxon>
        <taxon>Poeciliidae</taxon>
        <taxon>Poeciliinae</taxon>
        <taxon>Xiphophorus</taxon>
    </lineage>
</organism>
<evidence type="ECO:0000259" key="9">
    <source>
        <dbReference type="PROSITE" id="PS50157"/>
    </source>
</evidence>
<dbReference type="InterPro" id="IPR043359">
    <property type="entry name" value="GLI-like"/>
</dbReference>
<dbReference type="PANTHER" id="PTHR45718">
    <property type="entry name" value="TRANSCRIPTIONAL ACTIVATOR CUBITUS INTERRUPTUS"/>
    <property type="match status" value="1"/>
</dbReference>
<dbReference type="GO" id="GO:0000981">
    <property type="term" value="F:DNA-binding transcription factor activity, RNA polymerase II-specific"/>
    <property type="evidence" value="ECO:0007669"/>
    <property type="project" value="TreeGrafter"/>
</dbReference>
<dbReference type="AlphaFoldDB" id="A0A3B5MZJ2"/>
<name>A0A3B5MZJ2_9TELE</name>
<comment type="subcellular location">
    <subcellularLocation>
        <location evidence="1">Nucleus</location>
    </subcellularLocation>
</comment>
<evidence type="ECO:0000313" key="10">
    <source>
        <dbReference type="Ensembl" id="ENSXCOP00000026005.1"/>
    </source>
</evidence>
<evidence type="ECO:0000256" key="4">
    <source>
        <dbReference type="ARBA" id="ARBA00022737"/>
    </source>
</evidence>
<dbReference type="FunFam" id="3.30.160.60:FF:000453">
    <property type="entry name" value="GLIS family zinc finger 3"/>
    <property type="match status" value="1"/>
</dbReference>
<reference evidence="10" key="1">
    <citation type="submission" date="2025-08" db="UniProtKB">
        <authorList>
            <consortium name="Ensembl"/>
        </authorList>
    </citation>
    <scope>IDENTIFICATION</scope>
</reference>
<keyword evidence="3" id="KW-0479">Metal-binding</keyword>
<dbReference type="FunFam" id="3.30.160.60:FF:000036">
    <property type="entry name" value="GLI family zinc finger 3"/>
    <property type="match status" value="1"/>
</dbReference>
<dbReference type="PROSITE" id="PS00028">
    <property type="entry name" value="ZINC_FINGER_C2H2_1"/>
    <property type="match status" value="3"/>
</dbReference>
<keyword evidence="5 8" id="KW-0863">Zinc-finger</keyword>
<comment type="similarity">
    <text evidence="2">Belongs to the GLI C2H2-type zinc-finger protein family.</text>
</comment>
<keyword evidence="7" id="KW-0539">Nucleus</keyword>
<evidence type="ECO:0000256" key="7">
    <source>
        <dbReference type="ARBA" id="ARBA00023242"/>
    </source>
</evidence>
<dbReference type="PROSITE" id="PS50157">
    <property type="entry name" value="ZINC_FINGER_C2H2_2"/>
    <property type="match status" value="3"/>
</dbReference>
<protein>
    <recommendedName>
        <fullName evidence="9">C2H2-type domain-containing protein</fullName>
    </recommendedName>
</protein>
<feature type="domain" description="C2H2-type" evidence="9">
    <location>
        <begin position="107"/>
        <end position="131"/>
    </location>
</feature>
<sequence>GSPPAVAAFRWSVLPSQDFAGISQSPSLSRSAGPDLMLDQQEQSCHWIDCSATYSSQEELVRHIEKVHIDQRKGEEFACFWTGCSKAFSRLENLKIHLRSHTGEKPYICQHPGCMKAFSNSSDRAKHQRTHLDTVRQHMHSPHQLL</sequence>
<evidence type="ECO:0000256" key="2">
    <source>
        <dbReference type="ARBA" id="ARBA00010831"/>
    </source>
</evidence>
<accession>A0A3B5MZJ2</accession>
<evidence type="ECO:0000313" key="11">
    <source>
        <dbReference type="Proteomes" id="UP000261380"/>
    </source>
</evidence>
<evidence type="ECO:0000256" key="1">
    <source>
        <dbReference type="ARBA" id="ARBA00004123"/>
    </source>
</evidence>
<dbReference type="GO" id="GO:0000978">
    <property type="term" value="F:RNA polymerase II cis-regulatory region sequence-specific DNA binding"/>
    <property type="evidence" value="ECO:0007669"/>
    <property type="project" value="TreeGrafter"/>
</dbReference>
<dbReference type="Ensembl" id="ENSXCOT00000026318.1">
    <property type="protein sequence ID" value="ENSXCOP00000026005.1"/>
    <property type="gene ID" value="ENSXCOG00000019433.1"/>
</dbReference>
<evidence type="ECO:0000256" key="3">
    <source>
        <dbReference type="ARBA" id="ARBA00022723"/>
    </source>
</evidence>
<keyword evidence="4" id="KW-0677">Repeat</keyword>
<dbReference type="PANTHER" id="PTHR45718:SF3">
    <property type="entry name" value="ZINC FINGER PROTEIN GLIS1"/>
    <property type="match status" value="1"/>
</dbReference>
<keyword evidence="11" id="KW-1185">Reference proteome</keyword>
<proteinExistence type="inferred from homology"/>
<feature type="domain" description="C2H2-type" evidence="9">
    <location>
        <begin position="77"/>
        <end position="106"/>
    </location>
</feature>
<dbReference type="FunFam" id="3.30.160.60:FF:000125">
    <property type="entry name" value="Putative zinc finger protein 143"/>
    <property type="match status" value="1"/>
</dbReference>
<evidence type="ECO:0000256" key="8">
    <source>
        <dbReference type="PROSITE-ProRule" id="PRU00042"/>
    </source>
</evidence>
<dbReference type="Proteomes" id="UP000261380">
    <property type="component" value="Unplaced"/>
</dbReference>
<evidence type="ECO:0000256" key="5">
    <source>
        <dbReference type="ARBA" id="ARBA00022771"/>
    </source>
</evidence>